<keyword evidence="3" id="KW-1185">Reference proteome</keyword>
<accession>A0A8S3SR59</accession>
<organism evidence="2 3">
    <name type="scientific">Mytilus edulis</name>
    <name type="common">Blue mussel</name>
    <dbReference type="NCBI Taxonomy" id="6550"/>
    <lineage>
        <taxon>Eukaryota</taxon>
        <taxon>Metazoa</taxon>
        <taxon>Spiralia</taxon>
        <taxon>Lophotrochozoa</taxon>
        <taxon>Mollusca</taxon>
        <taxon>Bivalvia</taxon>
        <taxon>Autobranchia</taxon>
        <taxon>Pteriomorphia</taxon>
        <taxon>Mytilida</taxon>
        <taxon>Mytiloidea</taxon>
        <taxon>Mytilidae</taxon>
        <taxon>Mytilinae</taxon>
        <taxon>Mytilus</taxon>
    </lineage>
</organism>
<dbReference type="OrthoDB" id="6151923at2759"/>
<gene>
    <name evidence="2" type="ORF">MEDL_37227</name>
</gene>
<feature type="domain" description="Histidine N-acetyltransferase C-terminal" evidence="1">
    <location>
        <begin position="402"/>
        <end position="503"/>
    </location>
</feature>
<dbReference type="InterPro" id="IPR056483">
    <property type="entry name" value="Hisat_C"/>
</dbReference>
<dbReference type="PANTHER" id="PTHR47403">
    <property type="entry name" value="LOC100145250 PROTEIN"/>
    <property type="match status" value="1"/>
</dbReference>
<name>A0A8S3SR59_MYTED</name>
<dbReference type="PANTHER" id="PTHR47403:SF6">
    <property type="entry name" value="N-ACETYLTRANSFERASE DOMAIN-CONTAINING PROTEIN"/>
    <property type="match status" value="1"/>
</dbReference>
<evidence type="ECO:0000259" key="1">
    <source>
        <dbReference type="Pfam" id="PF24066"/>
    </source>
</evidence>
<evidence type="ECO:0000313" key="3">
    <source>
        <dbReference type="Proteomes" id="UP000683360"/>
    </source>
</evidence>
<dbReference type="EMBL" id="CAJPWZ010001795">
    <property type="protein sequence ID" value="CAG2224045.1"/>
    <property type="molecule type" value="Genomic_DNA"/>
</dbReference>
<reference evidence="2" key="1">
    <citation type="submission" date="2021-03" db="EMBL/GenBank/DDBJ databases">
        <authorList>
            <person name="Bekaert M."/>
        </authorList>
    </citation>
    <scope>NUCLEOTIDE SEQUENCE</scope>
</reference>
<dbReference type="Pfam" id="PF24066">
    <property type="entry name" value="Hisat_C"/>
    <property type="match status" value="1"/>
</dbReference>
<dbReference type="AlphaFoldDB" id="A0A8S3SR59"/>
<evidence type="ECO:0000313" key="2">
    <source>
        <dbReference type="EMBL" id="CAG2224045.1"/>
    </source>
</evidence>
<proteinExistence type="predicted"/>
<sequence>MSYISGNQKYQIEVYNTKADLAILRRKATIQTAHDFINLQMKTYRKIEFVSLFLRRVFRFIDNIDRNRDRYFKSIPQNRNIHQIISEREGLLSVRNLSCYSCDSCLLNMAHSCQHTELVGLVKNIQTEKERGCAIVEDISPDDDFEVVDMIRKGSLVAYIHPMKKTFLSNEGRIMSRKLKVRKLTIGRVSTQKELPLFVDYITEKQDLYLITDYKTRLYDMLYSIPNLWLILLSLQISLSSNVEMSNQSIKIVRVTKDDYDKVCAITPPGQIYSGTDYLPDYFHMLLDMPNVEAYAAVVNGKFASFYLCSVVDNGRTVINRAARTNKGYAGMGLQPILKRNTLKNRDFDKIAATAGAHVKAILDLIEAGKREKILLMEFRSYITSVDQLKSILNTTGNMTPTSAKPIDESELADILTNQQVCCHLFPEGRVIVDWVPYRLIKSNASLIKTTRTTVIGSNLKNDTRILTFANYFNALAGLVCNVEVYGRVGETLAEHIYLHLRN</sequence>
<dbReference type="Proteomes" id="UP000683360">
    <property type="component" value="Unassembled WGS sequence"/>
</dbReference>
<protein>
    <recommendedName>
        <fullName evidence="1">Histidine N-acetyltransferase C-terminal domain-containing protein</fullName>
    </recommendedName>
</protein>
<comment type="caution">
    <text evidence="2">The sequence shown here is derived from an EMBL/GenBank/DDBJ whole genome shotgun (WGS) entry which is preliminary data.</text>
</comment>